<protein>
    <recommendedName>
        <fullName evidence="2">AAA+ ATPase domain-containing protein</fullName>
    </recommendedName>
</protein>
<feature type="transmembrane region" description="Helical" evidence="1">
    <location>
        <begin position="61"/>
        <end position="84"/>
    </location>
</feature>
<dbReference type="PANTHER" id="PTHR23074:SF83">
    <property type="entry name" value="VACUOLAR PROTEIN SORTING-ASSOCIATED PROTEIN 4A"/>
    <property type="match status" value="1"/>
</dbReference>
<feature type="domain" description="AAA+ ATPase" evidence="2">
    <location>
        <begin position="142"/>
        <end position="314"/>
    </location>
</feature>
<evidence type="ECO:0000313" key="3">
    <source>
        <dbReference type="EMBL" id="ELA47440.1"/>
    </source>
</evidence>
<dbReference type="GeneID" id="19878973"/>
<organism evidence="3 4">
    <name type="scientific">Vavraia culicis (isolate floridensis)</name>
    <name type="common">Microsporidian parasite</name>
    <dbReference type="NCBI Taxonomy" id="948595"/>
    <lineage>
        <taxon>Eukaryota</taxon>
        <taxon>Fungi</taxon>
        <taxon>Fungi incertae sedis</taxon>
        <taxon>Microsporidia</taxon>
        <taxon>Pleistophoridae</taxon>
        <taxon>Vavraia</taxon>
    </lineage>
</organism>
<dbReference type="GO" id="GO:0016887">
    <property type="term" value="F:ATP hydrolysis activity"/>
    <property type="evidence" value="ECO:0007669"/>
    <property type="project" value="InterPro"/>
</dbReference>
<accession>L2GWI1</accession>
<evidence type="ECO:0000256" key="1">
    <source>
        <dbReference type="SAM" id="Phobius"/>
    </source>
</evidence>
<dbReference type="InParanoid" id="L2GWI1"/>
<dbReference type="InterPro" id="IPR003959">
    <property type="entry name" value="ATPase_AAA_core"/>
</dbReference>
<dbReference type="EMBL" id="GL877418">
    <property type="protein sequence ID" value="ELA47440.1"/>
    <property type="molecule type" value="Genomic_DNA"/>
</dbReference>
<dbReference type="GO" id="GO:0005524">
    <property type="term" value="F:ATP binding"/>
    <property type="evidence" value="ECO:0007669"/>
    <property type="project" value="InterPro"/>
</dbReference>
<dbReference type="Proteomes" id="UP000011081">
    <property type="component" value="Unassembled WGS sequence"/>
</dbReference>
<dbReference type="STRING" id="948595.L2GWI1"/>
<dbReference type="InterPro" id="IPR027417">
    <property type="entry name" value="P-loop_NTPase"/>
</dbReference>
<dbReference type="OrthoDB" id="39734at2759"/>
<dbReference type="OMA" id="RRFHTKI"/>
<dbReference type="AlphaFoldDB" id="L2GWI1"/>
<sequence length="416" mass="47194">MEKANNQAKKPDDVELKMLYFVKSSRNEMLNRDITVDVLTYLVGYNLFKKPKSKKGGKNSLLLKIIVIGAIVACLVAFSLRFIAKKKMQDAYKTINDPTVFSATNYFGKESIMETLVGRITRIVNLIDKKNKKLLNSKITAAKKNILFYGEPGTGKTLLVKKLAFLLDQNLKLLKLKKSRININKMKKSDLLAKLKKMDPCVRLIAVQPSSLNDRYVGGTEKNIQKLWDFAIKNKKHDVTIVFMDEIDSFFSKRKEENSEHSSNVKSEFLCILDGMRSKLSDRLIFIGATNLPKTLDEAFLRRFHTKILFNKPSPDEIQLLIESFLTYNECRLSDTEIHELVNACNGLTQSQIARVFSDAADYSDALTYSADFDDIMILLNNVKGAGNNVEAELAEVNVELRGTEDDFVLYNNLIS</sequence>
<keyword evidence="1" id="KW-0812">Transmembrane</keyword>
<dbReference type="Gene3D" id="3.40.50.300">
    <property type="entry name" value="P-loop containing nucleotide triphosphate hydrolases"/>
    <property type="match status" value="1"/>
</dbReference>
<dbReference type="RefSeq" id="XP_008074110.1">
    <property type="nucleotide sequence ID" value="XM_008075919.1"/>
</dbReference>
<dbReference type="HOGENOM" id="CLU_048761_0_0_1"/>
<dbReference type="Pfam" id="PF00004">
    <property type="entry name" value="AAA"/>
    <property type="match status" value="1"/>
</dbReference>
<dbReference type="InterPro" id="IPR003593">
    <property type="entry name" value="AAA+_ATPase"/>
</dbReference>
<gene>
    <name evidence="3" type="ORF">VCUG_01091</name>
</gene>
<dbReference type="PANTHER" id="PTHR23074">
    <property type="entry name" value="AAA DOMAIN-CONTAINING"/>
    <property type="match status" value="1"/>
</dbReference>
<reference evidence="4" key="1">
    <citation type="submission" date="2011-03" db="EMBL/GenBank/DDBJ databases">
        <title>The genome sequence of Vavraia culicis strain floridensis.</title>
        <authorList>
            <consortium name="The Broad Institute Genome Sequencing Platform"/>
            <person name="Cuomo C."/>
            <person name="Becnel J."/>
            <person name="Sanscrainte N."/>
            <person name="Young S.K."/>
            <person name="Zeng Q."/>
            <person name="Gargeya S."/>
            <person name="Fitzgerald M."/>
            <person name="Haas B."/>
            <person name="Abouelleil A."/>
            <person name="Alvarado L."/>
            <person name="Arachchi H.M."/>
            <person name="Berlin A."/>
            <person name="Chapman S.B."/>
            <person name="Gearin G."/>
            <person name="Goldberg J."/>
            <person name="Griggs A."/>
            <person name="Gujja S."/>
            <person name="Hansen M."/>
            <person name="Heiman D."/>
            <person name="Howarth C."/>
            <person name="Larimer J."/>
            <person name="Lui A."/>
            <person name="MacDonald P.J.P."/>
            <person name="McCowen C."/>
            <person name="Montmayeur A."/>
            <person name="Murphy C."/>
            <person name="Neiman D."/>
            <person name="Pearson M."/>
            <person name="Priest M."/>
            <person name="Roberts A."/>
            <person name="Saif S."/>
            <person name="Shea T."/>
            <person name="Sisk P."/>
            <person name="Stolte C."/>
            <person name="Sykes S."/>
            <person name="Wortman J."/>
            <person name="Nusbaum C."/>
            <person name="Birren B."/>
        </authorList>
    </citation>
    <scope>NUCLEOTIDE SEQUENCE [LARGE SCALE GENOMIC DNA]</scope>
    <source>
        <strain evidence="4">floridensis</strain>
    </source>
</reference>
<keyword evidence="1" id="KW-1133">Transmembrane helix</keyword>
<keyword evidence="4" id="KW-1185">Reference proteome</keyword>
<keyword evidence="1" id="KW-0472">Membrane</keyword>
<name>L2GWI1_VAVCU</name>
<dbReference type="InterPro" id="IPR050304">
    <property type="entry name" value="MT-severing_AAA_ATPase"/>
</dbReference>
<evidence type="ECO:0000313" key="4">
    <source>
        <dbReference type="Proteomes" id="UP000011081"/>
    </source>
</evidence>
<dbReference type="SMART" id="SM00382">
    <property type="entry name" value="AAA"/>
    <property type="match status" value="1"/>
</dbReference>
<dbReference type="SUPFAM" id="SSF52540">
    <property type="entry name" value="P-loop containing nucleoside triphosphate hydrolases"/>
    <property type="match status" value="1"/>
</dbReference>
<proteinExistence type="predicted"/>
<dbReference type="VEuPathDB" id="MicrosporidiaDB:VCUG_01091"/>
<evidence type="ECO:0000259" key="2">
    <source>
        <dbReference type="SMART" id="SM00382"/>
    </source>
</evidence>